<evidence type="ECO:0000256" key="5">
    <source>
        <dbReference type="ARBA" id="ARBA00023136"/>
    </source>
</evidence>
<evidence type="ECO:0000256" key="4">
    <source>
        <dbReference type="ARBA" id="ARBA00022989"/>
    </source>
</evidence>
<keyword evidence="9" id="KW-1185">Reference proteome</keyword>
<protein>
    <submittedName>
        <fullName evidence="8">Flagellar biosynthetic protein FliO</fullName>
    </submittedName>
</protein>
<evidence type="ECO:0000313" key="8">
    <source>
        <dbReference type="EMBL" id="MFC4617355.1"/>
    </source>
</evidence>
<evidence type="ECO:0000256" key="3">
    <source>
        <dbReference type="ARBA" id="ARBA00022692"/>
    </source>
</evidence>
<dbReference type="Proteomes" id="UP001596022">
    <property type="component" value="Unassembled WGS sequence"/>
</dbReference>
<evidence type="ECO:0000256" key="6">
    <source>
        <dbReference type="SAM" id="MobiDB-lite"/>
    </source>
</evidence>
<feature type="compositionally biased region" description="Basic and acidic residues" evidence="6">
    <location>
        <begin position="58"/>
        <end position="78"/>
    </location>
</feature>
<reference evidence="9" key="1">
    <citation type="journal article" date="2019" name="Int. J. Syst. Evol. Microbiol.">
        <title>The Global Catalogue of Microorganisms (GCM) 10K type strain sequencing project: providing services to taxonomists for standard genome sequencing and annotation.</title>
        <authorList>
            <consortium name="The Broad Institute Genomics Platform"/>
            <consortium name="The Broad Institute Genome Sequencing Center for Infectious Disease"/>
            <person name="Wu L."/>
            <person name="Ma J."/>
        </authorList>
    </citation>
    <scope>NUCLEOTIDE SEQUENCE [LARGE SCALE GENOMIC DNA]</scope>
    <source>
        <strain evidence="9">CGMCC 1.16306</strain>
    </source>
</reference>
<comment type="subcellular location">
    <subcellularLocation>
        <location evidence="1">Cell membrane</location>
    </subcellularLocation>
</comment>
<evidence type="ECO:0000256" key="2">
    <source>
        <dbReference type="ARBA" id="ARBA00022475"/>
    </source>
</evidence>
<gene>
    <name evidence="8" type="ORF">ACFO4N_01270</name>
</gene>
<sequence>MKRSKKRSGNIMGVSKIGIKALGVLILSLIISLNGGSVAAASGSFDGPSAYDTYNHTGTDDATNKKKGTEDQSQKVKTDATQSSGAGSTFVTFLKLLAAMAVILGLIYLLYRLVSKRNRAFQDYGAIKNLGGVPVGPNRSVQLIRIGQEILVVGVGESVQLLKEIKDAQAVSDILEEKSEPDNFQKGVTKMVSWVKEQTGRTIDTGRQKSPLTVRFDQQLKDLIRERSNEVEKRLRKDPKHE</sequence>
<feature type="transmembrane region" description="Helical" evidence="7">
    <location>
        <begin position="90"/>
        <end position="111"/>
    </location>
</feature>
<dbReference type="EMBL" id="JBHSFW010000001">
    <property type="protein sequence ID" value="MFC4617355.1"/>
    <property type="molecule type" value="Genomic_DNA"/>
</dbReference>
<comment type="caution">
    <text evidence="8">The sequence shown here is derived from an EMBL/GenBank/DDBJ whole genome shotgun (WGS) entry which is preliminary data.</text>
</comment>
<evidence type="ECO:0000256" key="7">
    <source>
        <dbReference type="SAM" id="Phobius"/>
    </source>
</evidence>
<dbReference type="Pfam" id="PF04347">
    <property type="entry name" value="FliO"/>
    <property type="match status" value="1"/>
</dbReference>
<keyword evidence="4 7" id="KW-1133">Transmembrane helix</keyword>
<keyword evidence="8" id="KW-0966">Cell projection</keyword>
<keyword evidence="2" id="KW-1003">Cell membrane</keyword>
<accession>A0ABV9GJK3</accession>
<keyword evidence="3 7" id="KW-0812">Transmembrane</keyword>
<evidence type="ECO:0000256" key="1">
    <source>
        <dbReference type="ARBA" id="ARBA00004236"/>
    </source>
</evidence>
<feature type="region of interest" description="Disordered" evidence="6">
    <location>
        <begin position="56"/>
        <end position="84"/>
    </location>
</feature>
<organism evidence="8 9">
    <name type="scientific">Camelliibacillus cellulosilyticus</name>
    <dbReference type="NCBI Taxonomy" id="2174486"/>
    <lineage>
        <taxon>Bacteria</taxon>
        <taxon>Bacillati</taxon>
        <taxon>Bacillota</taxon>
        <taxon>Bacilli</taxon>
        <taxon>Bacillales</taxon>
        <taxon>Sporolactobacillaceae</taxon>
        <taxon>Camelliibacillus</taxon>
    </lineage>
</organism>
<keyword evidence="8" id="KW-0969">Cilium</keyword>
<name>A0ABV9GJK3_9BACL</name>
<keyword evidence="8" id="KW-0282">Flagellum</keyword>
<evidence type="ECO:0000313" key="9">
    <source>
        <dbReference type="Proteomes" id="UP001596022"/>
    </source>
</evidence>
<proteinExistence type="predicted"/>
<keyword evidence="5 7" id="KW-0472">Membrane</keyword>
<dbReference type="InterPro" id="IPR022781">
    <property type="entry name" value="Flagellar_biosynth_FliO"/>
</dbReference>